<accession>A0ABS7H055</accession>
<name>A0ABS7H055_9HYPH</name>
<evidence type="ECO:0008006" key="3">
    <source>
        <dbReference type="Google" id="ProtNLM"/>
    </source>
</evidence>
<reference evidence="1 2" key="1">
    <citation type="journal article" date="2021" name="MBio">
        <title>Poor Competitiveness of Bradyrhizobium in Pigeon Pea Root Colonization in Indian Soils.</title>
        <authorList>
            <person name="Chalasani D."/>
            <person name="Basu A."/>
            <person name="Pullabhotla S.V.S.R.N."/>
            <person name="Jorrin B."/>
            <person name="Neal A.L."/>
            <person name="Poole P.S."/>
            <person name="Podile A.R."/>
            <person name="Tkacz A."/>
        </authorList>
    </citation>
    <scope>NUCLEOTIDE SEQUENCE [LARGE SCALE GENOMIC DNA]</scope>
    <source>
        <strain evidence="1 2">HU56</strain>
    </source>
</reference>
<sequence>MQQAGYDKIVVDCRICPRHGEYVIDRLLEQCSPDLLVSVFVNLASADCRYKCEQGHQEICGAYCGDADALRTQAPTNPYAKVKGGE</sequence>
<evidence type="ECO:0000313" key="1">
    <source>
        <dbReference type="EMBL" id="MBW9055638.1"/>
    </source>
</evidence>
<comment type="caution">
    <text evidence="1">The sequence shown here is derived from an EMBL/GenBank/DDBJ whole genome shotgun (WGS) entry which is preliminary data.</text>
</comment>
<protein>
    <recommendedName>
        <fullName evidence="3">(2Fe-2S)-binding protein</fullName>
    </recommendedName>
</protein>
<dbReference type="EMBL" id="JAEUAK010000011">
    <property type="protein sequence ID" value="MBW9055638.1"/>
    <property type="molecule type" value="Genomic_DNA"/>
</dbReference>
<proteinExistence type="predicted"/>
<evidence type="ECO:0000313" key="2">
    <source>
        <dbReference type="Proteomes" id="UP000717752"/>
    </source>
</evidence>
<organism evidence="1 2">
    <name type="scientific">Rhizobium mesosinicum</name>
    <dbReference type="NCBI Taxonomy" id="335017"/>
    <lineage>
        <taxon>Bacteria</taxon>
        <taxon>Pseudomonadati</taxon>
        <taxon>Pseudomonadota</taxon>
        <taxon>Alphaproteobacteria</taxon>
        <taxon>Hyphomicrobiales</taxon>
        <taxon>Rhizobiaceae</taxon>
        <taxon>Rhizobium/Agrobacterium group</taxon>
        <taxon>Rhizobium</taxon>
    </lineage>
</organism>
<gene>
    <name evidence="1" type="ORF">JNB85_24830</name>
</gene>
<dbReference type="RefSeq" id="WP_220336944.1">
    <property type="nucleotide sequence ID" value="NZ_JAEUAK010000011.1"/>
</dbReference>
<dbReference type="Proteomes" id="UP000717752">
    <property type="component" value="Unassembled WGS sequence"/>
</dbReference>
<keyword evidence="2" id="KW-1185">Reference proteome</keyword>